<reference evidence="3" key="3">
    <citation type="journal article" date="2014" name="Nature">
        <title>Elephant shark genome provides unique insights into gnathostome evolution.</title>
        <authorList>
            <consortium name="International Elephant Shark Genome Sequencing Consortium"/>
            <person name="Venkatesh B."/>
            <person name="Lee A.P."/>
            <person name="Ravi V."/>
            <person name="Maurya A.K."/>
            <person name="Lian M.M."/>
            <person name="Swann J.B."/>
            <person name="Ohta Y."/>
            <person name="Flajnik M.F."/>
            <person name="Sutoh Y."/>
            <person name="Kasahara M."/>
            <person name="Hoon S."/>
            <person name="Gangu V."/>
            <person name="Roy S.W."/>
            <person name="Irimia M."/>
            <person name="Korzh V."/>
            <person name="Kondrychyn I."/>
            <person name="Lim Z.W."/>
            <person name="Tay B.H."/>
            <person name="Tohari S."/>
            <person name="Kong K.W."/>
            <person name="Ho S."/>
            <person name="Lorente-Galdos B."/>
            <person name="Quilez J."/>
            <person name="Marques-Bonet T."/>
            <person name="Raney B.J."/>
            <person name="Ingham P.W."/>
            <person name="Tay A."/>
            <person name="Hillier L.W."/>
            <person name="Minx P."/>
            <person name="Boehm T."/>
            <person name="Wilson R.K."/>
            <person name="Brenner S."/>
            <person name="Warren W.C."/>
        </authorList>
    </citation>
    <scope>NUCLEOTIDE SEQUENCE [LARGE SCALE GENOMIC DNA]</scope>
</reference>
<dbReference type="OMA" id="EESGHCH"/>
<reference evidence="2" key="5">
    <citation type="submission" date="2025-09" db="UniProtKB">
        <authorList>
            <consortium name="Ensembl"/>
        </authorList>
    </citation>
    <scope>IDENTIFICATION</scope>
</reference>
<name>A0A4W3GNP3_CALMI</name>
<dbReference type="Proteomes" id="UP000314986">
    <property type="component" value="Unassembled WGS sequence"/>
</dbReference>
<evidence type="ECO:0000256" key="1">
    <source>
        <dbReference type="SAM" id="MobiDB-lite"/>
    </source>
</evidence>
<keyword evidence="3" id="KW-1185">Reference proteome</keyword>
<sequence>MIVPVQIVSSPQGLYNLAGPTIPEGETKRRTSQRRKSHLDLLKIVMDGMTEACMKGGMETCLVSVSCVCSLLGALELLSQGKGLNEVRTRHLLKHMEELKGGTGSNRSSLEITEADFRWQRRLLSAEQSHWDSPHPSQERSPDVSISVTTDTGRTTLEEGGLGHTTPEEDPDPHRSRSEYPAPPPDPGEDRVLGKMAVSGAEEGLEPAPPRGGAHPFQDLTNFLSVDRKLPPSRYSESNFSVDEQETSRTEFDSCDQYSMAAEKDSGRSDVSDMGSDNCSLAEEESGHCHRSLHAAALSLRVLRSQEADQHSARIFVQSLITLLPQLLSLQNPEEVDSSLQSFASTFCSGLQSGNCHCAPSRD</sequence>
<evidence type="ECO:0000313" key="2">
    <source>
        <dbReference type="Ensembl" id="ENSCMIP00000005146.1"/>
    </source>
</evidence>
<reference evidence="3" key="2">
    <citation type="journal article" date="2007" name="PLoS Biol.">
        <title>Survey sequencing and comparative analysis of the elephant shark (Callorhinchus milii) genome.</title>
        <authorList>
            <person name="Venkatesh B."/>
            <person name="Kirkness E.F."/>
            <person name="Loh Y.H."/>
            <person name="Halpern A.L."/>
            <person name="Lee A.P."/>
            <person name="Johnson J."/>
            <person name="Dandona N."/>
            <person name="Viswanathan L.D."/>
            <person name="Tay A."/>
            <person name="Venter J.C."/>
            <person name="Strausberg R.L."/>
            <person name="Brenner S."/>
        </authorList>
    </citation>
    <scope>NUCLEOTIDE SEQUENCE [LARGE SCALE GENOMIC DNA]</scope>
</reference>
<protein>
    <recommendedName>
        <fullName evidence="4">SEC7 domain-containing protein</fullName>
    </recommendedName>
</protein>
<accession>A0A4W3GNP3</accession>
<feature type="region of interest" description="Disordered" evidence="1">
    <location>
        <begin position="128"/>
        <end position="147"/>
    </location>
</feature>
<dbReference type="AlphaFoldDB" id="A0A4W3GNP3"/>
<evidence type="ECO:0008006" key="4">
    <source>
        <dbReference type="Google" id="ProtNLM"/>
    </source>
</evidence>
<feature type="compositionally biased region" description="Basic and acidic residues" evidence="1">
    <location>
        <begin position="129"/>
        <end position="142"/>
    </location>
</feature>
<reference evidence="2" key="4">
    <citation type="submission" date="2025-08" db="UniProtKB">
        <authorList>
            <consortium name="Ensembl"/>
        </authorList>
    </citation>
    <scope>IDENTIFICATION</scope>
</reference>
<evidence type="ECO:0000313" key="3">
    <source>
        <dbReference type="Proteomes" id="UP000314986"/>
    </source>
</evidence>
<feature type="region of interest" description="Disordered" evidence="1">
    <location>
        <begin position="153"/>
        <end position="192"/>
    </location>
</feature>
<dbReference type="InParanoid" id="A0A4W3GNP3"/>
<dbReference type="Ensembl" id="ENSCMIT00000005330.1">
    <property type="protein sequence ID" value="ENSCMIP00000005146.1"/>
    <property type="gene ID" value="ENSCMIG00000003035.1"/>
</dbReference>
<organism evidence="2 3">
    <name type="scientific">Callorhinchus milii</name>
    <name type="common">Ghost shark</name>
    <dbReference type="NCBI Taxonomy" id="7868"/>
    <lineage>
        <taxon>Eukaryota</taxon>
        <taxon>Metazoa</taxon>
        <taxon>Chordata</taxon>
        <taxon>Craniata</taxon>
        <taxon>Vertebrata</taxon>
        <taxon>Chondrichthyes</taxon>
        <taxon>Holocephali</taxon>
        <taxon>Chimaeriformes</taxon>
        <taxon>Callorhinchidae</taxon>
        <taxon>Callorhinchus</taxon>
    </lineage>
</organism>
<reference evidence="3" key="1">
    <citation type="journal article" date="2006" name="Science">
        <title>Ancient noncoding elements conserved in the human genome.</title>
        <authorList>
            <person name="Venkatesh B."/>
            <person name="Kirkness E.F."/>
            <person name="Loh Y.H."/>
            <person name="Halpern A.L."/>
            <person name="Lee A.P."/>
            <person name="Johnson J."/>
            <person name="Dandona N."/>
            <person name="Viswanathan L.D."/>
            <person name="Tay A."/>
            <person name="Venter J.C."/>
            <person name="Strausberg R.L."/>
            <person name="Brenner S."/>
        </authorList>
    </citation>
    <scope>NUCLEOTIDE SEQUENCE [LARGE SCALE GENOMIC DNA]</scope>
</reference>
<proteinExistence type="predicted"/>
<dbReference type="STRING" id="7868.ENSCMIP00000005146"/>
<feature type="region of interest" description="Disordered" evidence="1">
    <location>
        <begin position="232"/>
        <end position="256"/>
    </location>
</feature>